<keyword evidence="3" id="KW-0863">Zinc-finger</keyword>
<reference evidence="9 10" key="1">
    <citation type="journal article" date="2020" name="IScience">
        <title>Genome Sequencing of the Endangered Kingdonia uniflora (Circaeasteraceae, Ranunculales) Reveals Potential Mechanisms of Evolutionary Specialization.</title>
        <authorList>
            <person name="Sun Y."/>
            <person name="Deng T."/>
            <person name="Zhang A."/>
            <person name="Moore M.J."/>
            <person name="Landis J.B."/>
            <person name="Lin N."/>
            <person name="Zhang H."/>
            <person name="Zhang X."/>
            <person name="Huang J."/>
            <person name="Zhang X."/>
            <person name="Sun H."/>
            <person name="Wang H."/>
        </authorList>
    </citation>
    <scope>NUCLEOTIDE SEQUENCE [LARGE SCALE GENOMIC DNA]</scope>
    <source>
        <strain evidence="9">TB1705</strain>
        <tissue evidence="9">Leaf</tissue>
    </source>
</reference>
<dbReference type="GO" id="GO:0010048">
    <property type="term" value="P:vernalization response"/>
    <property type="evidence" value="ECO:0007669"/>
    <property type="project" value="InterPro"/>
</dbReference>
<feature type="region of interest" description="Disordered" evidence="6">
    <location>
        <begin position="367"/>
        <end position="407"/>
    </location>
</feature>
<dbReference type="Gene3D" id="2.60.40.10">
    <property type="entry name" value="Immunoglobulins"/>
    <property type="match status" value="1"/>
</dbReference>
<proteinExistence type="predicted"/>
<dbReference type="SUPFAM" id="SSF49265">
    <property type="entry name" value="Fibronectin type III"/>
    <property type="match status" value="1"/>
</dbReference>
<accession>A0A7J7MDL9</accession>
<keyword evidence="2" id="KW-0479">Metal-binding</keyword>
<comment type="caution">
    <text evidence="9">The sequence shown here is derived from an EMBL/GenBank/DDBJ whole genome shotgun (WGS) entry which is preliminary data.</text>
</comment>
<dbReference type="InterPro" id="IPR032881">
    <property type="entry name" value="Oberon-like_PHD"/>
</dbReference>
<dbReference type="InterPro" id="IPR013783">
    <property type="entry name" value="Ig-like_fold"/>
</dbReference>
<gene>
    <name evidence="9" type="ORF">GIB67_021566</name>
</gene>
<name>A0A7J7MDL9_9MAGN</name>
<protein>
    <recommendedName>
        <fullName evidence="11">Fibronectin type-III domain-containing protein</fullName>
    </recommendedName>
</protein>
<keyword evidence="10" id="KW-1185">Reference proteome</keyword>
<feature type="domain" description="VIN3-like fibronectin type-III" evidence="8">
    <location>
        <begin position="266"/>
        <end position="352"/>
    </location>
</feature>
<dbReference type="GO" id="GO:0005634">
    <property type="term" value="C:nucleus"/>
    <property type="evidence" value="ECO:0007669"/>
    <property type="project" value="UniProtKB-SubCell"/>
</dbReference>
<evidence type="ECO:0000256" key="4">
    <source>
        <dbReference type="ARBA" id="ARBA00022833"/>
    </source>
</evidence>
<comment type="subcellular location">
    <subcellularLocation>
        <location evidence="1">Nucleus</location>
    </subcellularLocation>
</comment>
<evidence type="ECO:0000313" key="9">
    <source>
        <dbReference type="EMBL" id="KAF6152961.1"/>
    </source>
</evidence>
<dbReference type="GO" id="GO:0040029">
    <property type="term" value="P:epigenetic regulation of gene expression"/>
    <property type="evidence" value="ECO:0007669"/>
    <property type="project" value="InterPro"/>
</dbReference>
<evidence type="ECO:0000256" key="2">
    <source>
        <dbReference type="ARBA" id="ARBA00022723"/>
    </source>
</evidence>
<evidence type="ECO:0000256" key="6">
    <source>
        <dbReference type="SAM" id="MobiDB-lite"/>
    </source>
</evidence>
<dbReference type="InterPro" id="IPR003961">
    <property type="entry name" value="FN3_dom"/>
</dbReference>
<sequence length="499" mass="56301">MELTNIEDNIDEHISAFKWIDFSARLKKMMKLCSSRYLFQAIQYCGIVATILAEMCWNVVARFVTEACRATLHREDAFYERCSCCICYKYDDNKDPSLWVACSSEPPYESDSCGMSYHLECALKDKRADIVKETHQGGLDGYYNCLSYIKVNNLLGCWRKQLMTAKDTRRVDTLCYHVQLSQKLLLGTKKYQKLIEIMEIAAKKLETEVGLLAGLPVKMARGIVNRLSFGPEVQKLCVSAVELLDLMLPLSILNLPPNTSTRAGVIKFENVCTTSLVVVLHAEDEMPDKPAKYILLHRKAEAKYPSEPTCTLSTPNTSFLVAGLAPGTEYVFKVHSFCDTREMRTWEVKLLTMINLNKIVMSVAVEERDQSRTTNKNSLSNPSSEGDESNSISGYNGKIGKEGTPVESVSVLNDEHITVKEESERDSMKLTIGNLVVSDIMRPKKHLLEGQPVEVMNIYNGLNYTEKKDEIVPFRHSGPDVNLITPCKMEILKDKCSSY</sequence>
<dbReference type="AlphaFoldDB" id="A0A7J7MDL9"/>
<dbReference type="InterPro" id="IPR044514">
    <property type="entry name" value="VIN3-like"/>
</dbReference>
<feature type="domain" description="Oberon-like PHD finger" evidence="7">
    <location>
        <begin position="72"/>
        <end position="183"/>
    </location>
</feature>
<dbReference type="GO" id="GO:0008270">
    <property type="term" value="F:zinc ion binding"/>
    <property type="evidence" value="ECO:0007669"/>
    <property type="project" value="UniProtKB-KW"/>
</dbReference>
<evidence type="ECO:0000256" key="5">
    <source>
        <dbReference type="ARBA" id="ARBA00023242"/>
    </source>
</evidence>
<dbReference type="OrthoDB" id="600557at2759"/>
<evidence type="ECO:0000259" key="7">
    <source>
        <dbReference type="Pfam" id="PF07227"/>
    </source>
</evidence>
<evidence type="ECO:0000256" key="1">
    <source>
        <dbReference type="ARBA" id="ARBA00004123"/>
    </source>
</evidence>
<dbReference type="PANTHER" id="PTHR46286">
    <property type="entry name" value="VIN3-LIKE PROTEIN 2-RELATED"/>
    <property type="match status" value="1"/>
</dbReference>
<evidence type="ECO:0000313" key="10">
    <source>
        <dbReference type="Proteomes" id="UP000541444"/>
    </source>
</evidence>
<evidence type="ECO:0000259" key="8">
    <source>
        <dbReference type="Pfam" id="PF23376"/>
    </source>
</evidence>
<evidence type="ECO:0008006" key="11">
    <source>
        <dbReference type="Google" id="ProtNLM"/>
    </source>
</evidence>
<dbReference type="InterPro" id="IPR058585">
    <property type="entry name" value="Fn3_VIN3"/>
</dbReference>
<dbReference type="Pfam" id="PF07227">
    <property type="entry name" value="PHD_Oberon"/>
    <property type="match status" value="1"/>
</dbReference>
<dbReference type="Proteomes" id="UP000541444">
    <property type="component" value="Unassembled WGS sequence"/>
</dbReference>
<dbReference type="EMBL" id="JACGCM010001588">
    <property type="protein sequence ID" value="KAF6152961.1"/>
    <property type="molecule type" value="Genomic_DNA"/>
</dbReference>
<evidence type="ECO:0000256" key="3">
    <source>
        <dbReference type="ARBA" id="ARBA00022771"/>
    </source>
</evidence>
<keyword evidence="5" id="KW-0539">Nucleus</keyword>
<dbReference type="InterPro" id="IPR036116">
    <property type="entry name" value="FN3_sf"/>
</dbReference>
<keyword evidence="4" id="KW-0862">Zinc</keyword>
<feature type="compositionally biased region" description="Polar residues" evidence="6">
    <location>
        <begin position="372"/>
        <end position="394"/>
    </location>
</feature>
<dbReference type="Pfam" id="PF23376">
    <property type="entry name" value="Fn3_VIN3"/>
    <property type="match status" value="1"/>
</dbReference>
<organism evidence="9 10">
    <name type="scientific">Kingdonia uniflora</name>
    <dbReference type="NCBI Taxonomy" id="39325"/>
    <lineage>
        <taxon>Eukaryota</taxon>
        <taxon>Viridiplantae</taxon>
        <taxon>Streptophyta</taxon>
        <taxon>Embryophyta</taxon>
        <taxon>Tracheophyta</taxon>
        <taxon>Spermatophyta</taxon>
        <taxon>Magnoliopsida</taxon>
        <taxon>Ranunculales</taxon>
        <taxon>Circaeasteraceae</taxon>
        <taxon>Kingdonia</taxon>
    </lineage>
</organism>
<dbReference type="PANTHER" id="PTHR46286:SF2">
    <property type="entry name" value="VIN3-LIKE PROTEIN 2"/>
    <property type="match status" value="1"/>
</dbReference>
<dbReference type="CDD" id="cd00063">
    <property type="entry name" value="FN3"/>
    <property type="match status" value="1"/>
</dbReference>